<name>I7GE49_MACFA</name>
<accession>I7GE49</accession>
<dbReference type="AlphaFoldDB" id="I7GE49"/>
<evidence type="ECO:0000313" key="1">
    <source>
        <dbReference type="EMBL" id="BAE90967.1"/>
    </source>
</evidence>
<organism evidence="1">
    <name type="scientific">Macaca fascicularis</name>
    <name type="common">Crab-eating macaque</name>
    <name type="synonym">Cynomolgus monkey</name>
    <dbReference type="NCBI Taxonomy" id="9541"/>
    <lineage>
        <taxon>Eukaryota</taxon>
        <taxon>Metazoa</taxon>
        <taxon>Chordata</taxon>
        <taxon>Craniata</taxon>
        <taxon>Vertebrata</taxon>
        <taxon>Euteleostomi</taxon>
        <taxon>Mammalia</taxon>
        <taxon>Eutheria</taxon>
        <taxon>Euarchontoglires</taxon>
        <taxon>Primates</taxon>
        <taxon>Haplorrhini</taxon>
        <taxon>Catarrhini</taxon>
        <taxon>Cercopithecidae</taxon>
        <taxon>Cercopithecinae</taxon>
        <taxon>Macaca</taxon>
    </lineage>
</organism>
<sequence length="74" mass="8751">MRDKFFINRHPCNEHYQGKFAESLSQRGWGRFLEVGCLSQDLRYKQAKRKERSYQIEGLACAKALGMERSREPL</sequence>
<dbReference type="EMBL" id="AB173905">
    <property type="protein sequence ID" value="BAE90967.1"/>
    <property type="molecule type" value="mRNA"/>
</dbReference>
<proteinExistence type="evidence at transcript level"/>
<protein>
    <submittedName>
        <fullName evidence="1">Macaca fascicularis brain cDNA, clone: QmoA-11032</fullName>
    </submittedName>
</protein>
<reference evidence="1" key="1">
    <citation type="journal article" date="2007" name="PLoS Biol.">
        <title>Rate of evolution in brain-expressed genes in humans and other primates.</title>
        <authorList>
            <person name="Wang H.-Y."/>
            <person name="Chien H.-C."/>
            <person name="Osada N."/>
            <person name="Hashimoto K."/>
            <person name="Sugano S."/>
            <person name="Gojobori T."/>
            <person name="Chou C.-K."/>
            <person name="Tsai S.-F."/>
            <person name="Wu C.-I."/>
            <person name="Shen C.-K.J."/>
        </authorList>
    </citation>
    <scope>NUCLEOTIDE SEQUENCE</scope>
</reference>